<evidence type="ECO:0008006" key="3">
    <source>
        <dbReference type="Google" id="ProtNLM"/>
    </source>
</evidence>
<dbReference type="InterPro" id="IPR026906">
    <property type="entry name" value="LRR_5"/>
</dbReference>
<evidence type="ECO:0000313" key="1">
    <source>
        <dbReference type="EMBL" id="HCL03818.1"/>
    </source>
</evidence>
<dbReference type="InterPro" id="IPR032675">
    <property type="entry name" value="LRR_dom_sf"/>
</dbReference>
<name>A0A3D2XBV4_9FIRM</name>
<sequence>MNRKTYYKLNACFMLFLIYIIMIPLKVDAADSTSKKDEVIYLKSREDIRGCIVDWSSLNSSTVRRVVIPKEVQYVLPDSCYEIDYSRVQGFQPITPGYPNLVEVEVDPENPYLTAVDGILYSKDLKVLYYCPPGKVGAVVLPDEVEKIDLMAFQGCTEITSITFSDSLKQIYYGAFGNNSKLNKLIVSSNNTNFMIKSNVLFSKDGEILYLYPQGVKDTYYYVPYGVRRIHPGAFIGNQTLNSVYIPETVDSIGIEAFKGCSNLIKVKLCEGLQNIEAGAFLYCSKLKELTFPKGLLYVYQDAIKGCNNLLSIEIG</sequence>
<comment type="caution">
    <text evidence="1">The sequence shown here is derived from an EMBL/GenBank/DDBJ whole genome shotgun (WGS) entry which is preliminary data.</text>
</comment>
<dbReference type="SUPFAM" id="SSF52058">
    <property type="entry name" value="L domain-like"/>
    <property type="match status" value="1"/>
</dbReference>
<accession>A0A3D2XBV4</accession>
<evidence type="ECO:0000313" key="2">
    <source>
        <dbReference type="Proteomes" id="UP000262969"/>
    </source>
</evidence>
<feature type="non-terminal residue" evidence="1">
    <location>
        <position position="316"/>
    </location>
</feature>
<organism evidence="1 2">
    <name type="scientific">Lachnoclostridium phytofermentans</name>
    <dbReference type="NCBI Taxonomy" id="66219"/>
    <lineage>
        <taxon>Bacteria</taxon>
        <taxon>Bacillati</taxon>
        <taxon>Bacillota</taxon>
        <taxon>Clostridia</taxon>
        <taxon>Lachnospirales</taxon>
        <taxon>Lachnospiraceae</taxon>
    </lineage>
</organism>
<dbReference type="PANTHER" id="PTHR45661">
    <property type="entry name" value="SURFACE ANTIGEN"/>
    <property type="match status" value="1"/>
</dbReference>
<dbReference type="Pfam" id="PF13306">
    <property type="entry name" value="LRR_5"/>
    <property type="match status" value="2"/>
</dbReference>
<dbReference type="EMBL" id="DPVV01000519">
    <property type="protein sequence ID" value="HCL03818.1"/>
    <property type="molecule type" value="Genomic_DNA"/>
</dbReference>
<proteinExistence type="predicted"/>
<dbReference type="Proteomes" id="UP000262969">
    <property type="component" value="Unassembled WGS sequence"/>
</dbReference>
<dbReference type="InterPro" id="IPR053139">
    <property type="entry name" value="Surface_bspA-like"/>
</dbReference>
<dbReference type="PANTHER" id="PTHR45661:SF3">
    <property type="entry name" value="IG-LIKE DOMAIN-CONTAINING PROTEIN"/>
    <property type="match status" value="1"/>
</dbReference>
<protein>
    <recommendedName>
        <fullName evidence="3">Cell surface protein</fullName>
    </recommendedName>
</protein>
<reference evidence="1 2" key="1">
    <citation type="journal article" date="2018" name="Nat. Biotechnol.">
        <title>A standardized bacterial taxonomy based on genome phylogeny substantially revises the tree of life.</title>
        <authorList>
            <person name="Parks D.H."/>
            <person name="Chuvochina M."/>
            <person name="Waite D.W."/>
            <person name="Rinke C."/>
            <person name="Skarshewski A."/>
            <person name="Chaumeil P.A."/>
            <person name="Hugenholtz P."/>
        </authorList>
    </citation>
    <scope>NUCLEOTIDE SEQUENCE [LARGE SCALE GENOMIC DNA]</scope>
    <source>
        <strain evidence="1">UBA11728</strain>
    </source>
</reference>
<dbReference type="Gene3D" id="3.80.10.10">
    <property type="entry name" value="Ribonuclease Inhibitor"/>
    <property type="match status" value="2"/>
</dbReference>
<dbReference type="AlphaFoldDB" id="A0A3D2XBV4"/>
<gene>
    <name evidence="1" type="ORF">DHW61_15665</name>
</gene>